<organism evidence="4 5">
    <name type="scientific">Cryptosporangium minutisporangium</name>
    <dbReference type="NCBI Taxonomy" id="113569"/>
    <lineage>
        <taxon>Bacteria</taxon>
        <taxon>Bacillati</taxon>
        <taxon>Actinomycetota</taxon>
        <taxon>Actinomycetes</taxon>
        <taxon>Cryptosporangiales</taxon>
        <taxon>Cryptosporangiaceae</taxon>
        <taxon>Cryptosporangium</taxon>
    </lineage>
</organism>
<accession>A0ABP6SU19</accession>
<dbReference type="SUPFAM" id="SSF55874">
    <property type="entry name" value="ATPase domain of HSP90 chaperone/DNA topoisomerase II/histidine kinase"/>
    <property type="match status" value="1"/>
</dbReference>
<feature type="region of interest" description="Disordered" evidence="2">
    <location>
        <begin position="1"/>
        <end position="21"/>
    </location>
</feature>
<comment type="caution">
    <text evidence="4">The sequence shown here is derived from an EMBL/GenBank/DDBJ whole genome shotgun (WGS) entry which is preliminary data.</text>
</comment>
<evidence type="ECO:0000259" key="3">
    <source>
        <dbReference type="Pfam" id="PF13581"/>
    </source>
</evidence>
<name>A0ABP6SU19_9ACTN</name>
<keyword evidence="1" id="KW-0723">Serine/threonine-protein kinase</keyword>
<dbReference type="InterPro" id="IPR050267">
    <property type="entry name" value="Anti-sigma-factor_SerPK"/>
</dbReference>
<evidence type="ECO:0000313" key="4">
    <source>
        <dbReference type="EMBL" id="GAA3385306.1"/>
    </source>
</evidence>
<keyword evidence="5" id="KW-1185">Reference proteome</keyword>
<dbReference type="InterPro" id="IPR003594">
    <property type="entry name" value="HATPase_dom"/>
</dbReference>
<dbReference type="EMBL" id="BAAAYN010000011">
    <property type="protein sequence ID" value="GAA3385306.1"/>
    <property type="molecule type" value="Genomic_DNA"/>
</dbReference>
<reference evidence="5" key="1">
    <citation type="journal article" date="2019" name="Int. J. Syst. Evol. Microbiol.">
        <title>The Global Catalogue of Microorganisms (GCM) 10K type strain sequencing project: providing services to taxonomists for standard genome sequencing and annotation.</title>
        <authorList>
            <consortium name="The Broad Institute Genomics Platform"/>
            <consortium name="The Broad Institute Genome Sequencing Center for Infectious Disease"/>
            <person name="Wu L."/>
            <person name="Ma J."/>
        </authorList>
    </citation>
    <scope>NUCLEOTIDE SEQUENCE [LARGE SCALE GENOMIC DNA]</scope>
    <source>
        <strain evidence="5">JCM 9458</strain>
    </source>
</reference>
<dbReference type="Gene3D" id="3.30.565.10">
    <property type="entry name" value="Histidine kinase-like ATPase, C-terminal domain"/>
    <property type="match status" value="1"/>
</dbReference>
<dbReference type="InterPro" id="IPR036890">
    <property type="entry name" value="HATPase_C_sf"/>
</dbReference>
<feature type="domain" description="Histidine kinase/HSP90-like ATPase" evidence="3">
    <location>
        <begin position="19"/>
        <end position="127"/>
    </location>
</feature>
<dbReference type="CDD" id="cd16936">
    <property type="entry name" value="HATPase_RsbW-like"/>
    <property type="match status" value="1"/>
</dbReference>
<dbReference type="Pfam" id="PF13581">
    <property type="entry name" value="HATPase_c_2"/>
    <property type="match status" value="1"/>
</dbReference>
<evidence type="ECO:0000256" key="1">
    <source>
        <dbReference type="ARBA" id="ARBA00022527"/>
    </source>
</evidence>
<dbReference type="Proteomes" id="UP001501676">
    <property type="component" value="Unassembled WGS sequence"/>
</dbReference>
<dbReference type="PANTHER" id="PTHR35526:SF3">
    <property type="entry name" value="ANTI-SIGMA-F FACTOR RSBW"/>
    <property type="match status" value="1"/>
</dbReference>
<keyword evidence="1" id="KW-0808">Transferase</keyword>
<evidence type="ECO:0000313" key="5">
    <source>
        <dbReference type="Proteomes" id="UP001501676"/>
    </source>
</evidence>
<dbReference type="RefSeq" id="WP_345727566.1">
    <property type="nucleotide sequence ID" value="NZ_BAAAYN010000011.1"/>
</dbReference>
<proteinExistence type="predicted"/>
<keyword evidence="1" id="KW-0418">Kinase</keyword>
<protein>
    <recommendedName>
        <fullName evidence="3">Histidine kinase/HSP90-like ATPase domain-containing protein</fullName>
    </recommendedName>
</protein>
<gene>
    <name evidence="4" type="ORF">GCM10020369_18280</name>
</gene>
<dbReference type="PANTHER" id="PTHR35526">
    <property type="entry name" value="ANTI-SIGMA-F FACTOR RSBW-RELATED"/>
    <property type="match status" value="1"/>
</dbReference>
<evidence type="ECO:0000256" key="2">
    <source>
        <dbReference type="SAM" id="MobiDB-lite"/>
    </source>
</evidence>
<sequence length="131" mass="14279">MSIECEPTAQQLDEAHEPTATATAEVRGSVRALLAQWRIAGTAAEDILLVVHEMVANVVDHARTPFRLAIKLCDSFVQVSVQDASRRPIVVRPLDPEATRGRGLRLVGAIADRWGCSEERDGKTVWAAIPV</sequence>